<sequence>MMKNTQIHKQNKLHSLPDLAVDTISLVSLMHQTNQNPIPICFSFLSFECSSLFLCNNNHREWQR</sequence>
<dbReference type="AlphaFoldDB" id="A0A2P6RME5"/>
<gene>
    <name evidence="1" type="ORF">RchiOBHm_Chr2g0101371</name>
</gene>
<evidence type="ECO:0000313" key="1">
    <source>
        <dbReference type="EMBL" id="PRQ47597.1"/>
    </source>
</evidence>
<name>A0A2P6RME5_ROSCH</name>
<dbReference type="EMBL" id="PDCK01000040">
    <property type="protein sequence ID" value="PRQ47597.1"/>
    <property type="molecule type" value="Genomic_DNA"/>
</dbReference>
<proteinExistence type="predicted"/>
<accession>A0A2P6RME5</accession>
<keyword evidence="2" id="KW-1185">Reference proteome</keyword>
<organism evidence="1 2">
    <name type="scientific">Rosa chinensis</name>
    <name type="common">China rose</name>
    <dbReference type="NCBI Taxonomy" id="74649"/>
    <lineage>
        <taxon>Eukaryota</taxon>
        <taxon>Viridiplantae</taxon>
        <taxon>Streptophyta</taxon>
        <taxon>Embryophyta</taxon>
        <taxon>Tracheophyta</taxon>
        <taxon>Spermatophyta</taxon>
        <taxon>Magnoliopsida</taxon>
        <taxon>eudicotyledons</taxon>
        <taxon>Gunneridae</taxon>
        <taxon>Pentapetalae</taxon>
        <taxon>rosids</taxon>
        <taxon>fabids</taxon>
        <taxon>Rosales</taxon>
        <taxon>Rosaceae</taxon>
        <taxon>Rosoideae</taxon>
        <taxon>Rosoideae incertae sedis</taxon>
        <taxon>Rosa</taxon>
    </lineage>
</organism>
<protein>
    <submittedName>
        <fullName evidence="1">Uncharacterized protein</fullName>
    </submittedName>
</protein>
<evidence type="ECO:0000313" key="2">
    <source>
        <dbReference type="Proteomes" id="UP000238479"/>
    </source>
</evidence>
<dbReference type="Proteomes" id="UP000238479">
    <property type="component" value="Chromosome 2"/>
</dbReference>
<comment type="caution">
    <text evidence="1">The sequence shown here is derived from an EMBL/GenBank/DDBJ whole genome shotgun (WGS) entry which is preliminary data.</text>
</comment>
<reference evidence="1 2" key="1">
    <citation type="journal article" date="2018" name="Nat. Genet.">
        <title>The Rosa genome provides new insights in the design of modern roses.</title>
        <authorList>
            <person name="Bendahmane M."/>
        </authorList>
    </citation>
    <scope>NUCLEOTIDE SEQUENCE [LARGE SCALE GENOMIC DNA]</scope>
    <source>
        <strain evidence="2">cv. Old Blush</strain>
    </source>
</reference>
<dbReference type="Gramene" id="PRQ47597">
    <property type="protein sequence ID" value="PRQ47597"/>
    <property type="gene ID" value="RchiOBHm_Chr2g0101371"/>
</dbReference>